<accession>A0ABV7XDW7</accession>
<evidence type="ECO:0000256" key="1">
    <source>
        <dbReference type="ARBA" id="ARBA00001962"/>
    </source>
</evidence>
<dbReference type="EMBL" id="JBHRXV010000014">
    <property type="protein sequence ID" value="MFC3714385.1"/>
    <property type="molecule type" value="Genomic_DNA"/>
</dbReference>
<evidence type="ECO:0000256" key="4">
    <source>
        <dbReference type="ARBA" id="ARBA00023002"/>
    </source>
</evidence>
<dbReference type="PANTHER" id="PTHR43756:SF5">
    <property type="entry name" value="CHOLINE MONOOXYGENASE, CHLOROPLASTIC"/>
    <property type="match status" value="1"/>
</dbReference>
<feature type="domain" description="Rieske" evidence="7">
    <location>
        <begin position="47"/>
        <end position="156"/>
    </location>
</feature>
<keyword evidence="4 8" id="KW-0560">Oxidoreductase</keyword>
<dbReference type="InterPro" id="IPR015879">
    <property type="entry name" value="Ring_hydroxy_dOase_asu_C_dom"/>
</dbReference>
<reference evidence="9" key="1">
    <citation type="journal article" date="2019" name="Int. J. Syst. Evol. Microbiol.">
        <title>The Global Catalogue of Microorganisms (GCM) 10K type strain sequencing project: providing services to taxonomists for standard genome sequencing and annotation.</title>
        <authorList>
            <consortium name="The Broad Institute Genomics Platform"/>
            <consortium name="The Broad Institute Genome Sequencing Center for Infectious Disease"/>
            <person name="Wu L."/>
            <person name="Ma J."/>
        </authorList>
    </citation>
    <scope>NUCLEOTIDE SEQUENCE [LARGE SCALE GENOMIC DNA]</scope>
    <source>
        <strain evidence="9">KCTC 42644</strain>
    </source>
</reference>
<evidence type="ECO:0000313" key="9">
    <source>
        <dbReference type="Proteomes" id="UP001595615"/>
    </source>
</evidence>
<dbReference type="Gene3D" id="3.90.380.10">
    <property type="entry name" value="Naphthalene 1,2-dioxygenase Alpha Subunit, Chain A, domain 1"/>
    <property type="match status" value="2"/>
</dbReference>
<dbReference type="PROSITE" id="PS51296">
    <property type="entry name" value="RIESKE"/>
    <property type="match status" value="1"/>
</dbReference>
<dbReference type="RefSeq" id="WP_380863960.1">
    <property type="nucleotide sequence ID" value="NZ_JBHRXV010000014.1"/>
</dbReference>
<evidence type="ECO:0000313" key="8">
    <source>
        <dbReference type="EMBL" id="MFC3714385.1"/>
    </source>
</evidence>
<dbReference type="SUPFAM" id="SSF55961">
    <property type="entry name" value="Bet v1-like"/>
    <property type="match status" value="1"/>
</dbReference>
<comment type="cofactor">
    <cofactor evidence="1">
        <name>Fe cation</name>
        <dbReference type="ChEBI" id="CHEBI:24875"/>
    </cofactor>
</comment>
<dbReference type="InterPro" id="IPR036922">
    <property type="entry name" value="Rieske_2Fe-2S_sf"/>
</dbReference>
<evidence type="ECO:0000256" key="6">
    <source>
        <dbReference type="ARBA" id="ARBA00023014"/>
    </source>
</evidence>
<sequence>MRLAHDNGGRSPAAEADRLDGLSLPAWTYRSQRFFDLEREAVFRPSWQLVCHVNDVPAAGDYHRFDFLGESIVTVRGRDGAVASFHNVCRHRAARLLDGDRGNCGGRITCPYHAWTYGLDGKLIGVPRRASFGEVDWAAHHLASVEQEIYLGFVFVRLADDGGLSVAEMMAPYTDQLAPYRFEELVPQGRVTLRPREVNWKNVADNYGDGLHINIAHPGLTRLFGKSYGLEAMPHADKMWGDLQDAPSRNWSERLYQKLLPEVPHLPADRQRHWMYVKLWPNVAFDIYPDQVDFMQFVPVSPTETVIREIAYVLPGDERREMRAARYLNWRINRQVNAEDTDLIARVQAGMGSSSYTTGPLSDDEVCLRSFARRMRTAIPEACLEREPA</sequence>
<name>A0ABV7XDW7_9SPHN</name>
<dbReference type="InterPro" id="IPR017941">
    <property type="entry name" value="Rieske_2Fe-2S"/>
</dbReference>
<keyword evidence="5" id="KW-0408">Iron</keyword>
<keyword evidence="6" id="KW-0411">Iron-sulfur</keyword>
<keyword evidence="8" id="KW-0223">Dioxygenase</keyword>
<comment type="caution">
    <text evidence="8">The sequence shown here is derived from an EMBL/GenBank/DDBJ whole genome shotgun (WGS) entry which is preliminary data.</text>
</comment>
<dbReference type="PRINTS" id="PR00090">
    <property type="entry name" value="RNGDIOXGNASE"/>
</dbReference>
<dbReference type="PANTHER" id="PTHR43756">
    <property type="entry name" value="CHOLINE MONOOXYGENASE, CHLOROPLASTIC"/>
    <property type="match status" value="1"/>
</dbReference>
<dbReference type="CDD" id="cd00680">
    <property type="entry name" value="RHO_alpha_C"/>
    <property type="match status" value="1"/>
</dbReference>
<dbReference type="InterPro" id="IPR001663">
    <property type="entry name" value="Rng_hydr_dOase-A"/>
</dbReference>
<keyword evidence="3" id="KW-0479">Metal-binding</keyword>
<dbReference type="SUPFAM" id="SSF50022">
    <property type="entry name" value="ISP domain"/>
    <property type="match status" value="1"/>
</dbReference>
<evidence type="ECO:0000256" key="3">
    <source>
        <dbReference type="ARBA" id="ARBA00022723"/>
    </source>
</evidence>
<proteinExistence type="predicted"/>
<dbReference type="GO" id="GO:0051213">
    <property type="term" value="F:dioxygenase activity"/>
    <property type="evidence" value="ECO:0007669"/>
    <property type="project" value="UniProtKB-KW"/>
</dbReference>
<evidence type="ECO:0000259" key="7">
    <source>
        <dbReference type="PROSITE" id="PS51296"/>
    </source>
</evidence>
<evidence type="ECO:0000256" key="2">
    <source>
        <dbReference type="ARBA" id="ARBA00022714"/>
    </source>
</evidence>
<gene>
    <name evidence="8" type="ORF">ACFOMD_17590</name>
</gene>
<keyword evidence="9" id="KW-1185">Reference proteome</keyword>
<dbReference type="Proteomes" id="UP001595615">
    <property type="component" value="Unassembled WGS sequence"/>
</dbReference>
<dbReference type="CDD" id="cd03469">
    <property type="entry name" value="Rieske_RO_Alpha_N"/>
    <property type="match status" value="1"/>
</dbReference>
<organism evidence="8 9">
    <name type="scientific">Sphingoaurantiacus capsulatus</name>
    <dbReference type="NCBI Taxonomy" id="1771310"/>
    <lineage>
        <taxon>Bacteria</taxon>
        <taxon>Pseudomonadati</taxon>
        <taxon>Pseudomonadota</taxon>
        <taxon>Alphaproteobacteria</taxon>
        <taxon>Sphingomonadales</taxon>
        <taxon>Sphingosinicellaceae</taxon>
        <taxon>Sphingoaurantiacus</taxon>
    </lineage>
</organism>
<dbReference type="Pfam" id="PF00848">
    <property type="entry name" value="Ring_hydroxyl_A"/>
    <property type="match status" value="1"/>
</dbReference>
<dbReference type="Pfam" id="PF00355">
    <property type="entry name" value="Rieske"/>
    <property type="match status" value="1"/>
</dbReference>
<keyword evidence="2" id="KW-0001">2Fe-2S</keyword>
<protein>
    <submittedName>
        <fullName evidence="8">Aromatic ring-hydroxylating dioxygenase subunit alpha</fullName>
        <ecNumber evidence="8">1.14.13.-</ecNumber>
    </submittedName>
</protein>
<dbReference type="Gene3D" id="2.102.10.10">
    <property type="entry name" value="Rieske [2Fe-2S] iron-sulphur domain"/>
    <property type="match status" value="1"/>
</dbReference>
<dbReference type="EC" id="1.14.13.-" evidence="8"/>
<evidence type="ECO:0000256" key="5">
    <source>
        <dbReference type="ARBA" id="ARBA00023004"/>
    </source>
</evidence>